<dbReference type="InterPro" id="IPR046252">
    <property type="entry name" value="DUF6285"/>
</dbReference>
<evidence type="ECO:0000259" key="2">
    <source>
        <dbReference type="Pfam" id="PF19802"/>
    </source>
</evidence>
<dbReference type="SUPFAM" id="SSF56112">
    <property type="entry name" value="Protein kinase-like (PK-like)"/>
    <property type="match status" value="1"/>
</dbReference>
<name>A0ABP8RV60_9PSEU</name>
<evidence type="ECO:0000259" key="1">
    <source>
        <dbReference type="Pfam" id="PF01636"/>
    </source>
</evidence>
<dbReference type="Gene3D" id="3.90.1200.10">
    <property type="match status" value="1"/>
</dbReference>
<dbReference type="InterPro" id="IPR011009">
    <property type="entry name" value="Kinase-like_dom_sf"/>
</dbReference>
<dbReference type="CDD" id="cd05154">
    <property type="entry name" value="ACAD10_11_N-like"/>
    <property type="match status" value="1"/>
</dbReference>
<feature type="domain" description="Aminoglycoside phosphotransferase" evidence="1">
    <location>
        <begin position="29"/>
        <end position="269"/>
    </location>
</feature>
<dbReference type="RefSeq" id="WP_345419943.1">
    <property type="nucleotide sequence ID" value="NZ_BAABGT010000049.1"/>
</dbReference>
<dbReference type="PANTHER" id="PTHR21310:SF57">
    <property type="entry name" value="BLR2944 PROTEIN"/>
    <property type="match status" value="1"/>
</dbReference>
<comment type="caution">
    <text evidence="3">The sequence shown here is derived from an EMBL/GenBank/DDBJ whole genome shotgun (WGS) entry which is preliminary data.</text>
</comment>
<evidence type="ECO:0008006" key="5">
    <source>
        <dbReference type="Google" id="ProtNLM"/>
    </source>
</evidence>
<dbReference type="InterPro" id="IPR051678">
    <property type="entry name" value="AGP_Transferase"/>
</dbReference>
<feature type="domain" description="DUF6285" evidence="2">
    <location>
        <begin position="362"/>
        <end position="446"/>
    </location>
</feature>
<gene>
    <name evidence="3" type="ORF">GCM10023175_37670</name>
</gene>
<reference evidence="4" key="1">
    <citation type="journal article" date="2019" name="Int. J. Syst. Evol. Microbiol.">
        <title>The Global Catalogue of Microorganisms (GCM) 10K type strain sequencing project: providing services to taxonomists for standard genome sequencing and annotation.</title>
        <authorList>
            <consortium name="The Broad Institute Genomics Platform"/>
            <consortium name="The Broad Institute Genome Sequencing Center for Infectious Disease"/>
            <person name="Wu L."/>
            <person name="Ma J."/>
        </authorList>
    </citation>
    <scope>NUCLEOTIDE SEQUENCE [LARGE SCALE GENOMIC DNA]</scope>
    <source>
        <strain evidence="4">JCM 17906</strain>
    </source>
</reference>
<accession>A0ABP8RV60</accession>
<dbReference type="PANTHER" id="PTHR21310">
    <property type="entry name" value="AMINOGLYCOSIDE PHOSPHOTRANSFERASE-RELATED-RELATED"/>
    <property type="match status" value="1"/>
</dbReference>
<dbReference type="Pfam" id="PF01636">
    <property type="entry name" value="APH"/>
    <property type="match status" value="1"/>
</dbReference>
<dbReference type="Pfam" id="PF19802">
    <property type="entry name" value="DUF6285"/>
    <property type="match status" value="1"/>
</dbReference>
<dbReference type="InterPro" id="IPR002575">
    <property type="entry name" value="Aminoglycoside_PTrfase"/>
</dbReference>
<evidence type="ECO:0000313" key="4">
    <source>
        <dbReference type="Proteomes" id="UP001501598"/>
    </source>
</evidence>
<dbReference type="Gene3D" id="3.30.200.20">
    <property type="entry name" value="Phosphorylase Kinase, domain 1"/>
    <property type="match status" value="1"/>
</dbReference>
<organism evidence="3 4">
    <name type="scientific">Pseudonocardia xishanensis</name>
    <dbReference type="NCBI Taxonomy" id="630995"/>
    <lineage>
        <taxon>Bacteria</taxon>
        <taxon>Bacillati</taxon>
        <taxon>Actinomycetota</taxon>
        <taxon>Actinomycetes</taxon>
        <taxon>Pseudonocardiales</taxon>
        <taxon>Pseudonocardiaceae</taxon>
        <taxon>Pseudonocardia</taxon>
    </lineage>
</organism>
<keyword evidence="4" id="KW-1185">Reference proteome</keyword>
<evidence type="ECO:0000313" key="3">
    <source>
        <dbReference type="EMBL" id="GAA4549475.1"/>
    </source>
</evidence>
<dbReference type="InterPro" id="IPR041726">
    <property type="entry name" value="ACAD10_11_N"/>
</dbReference>
<dbReference type="EMBL" id="BAABGT010000049">
    <property type="protein sequence ID" value="GAA4549475.1"/>
    <property type="molecule type" value="Genomic_DNA"/>
</dbReference>
<dbReference type="Proteomes" id="UP001501598">
    <property type="component" value="Unassembled WGS sequence"/>
</dbReference>
<sequence>MVPAPDLAAQLAARLTEVLGKDVEIGGLHRLTGGASRETWSFTANGERLILRRDPPGTRDRPLGMVLEARAIAAAERAGVPVPHLVDHGADPAVVGAPYLVTRHVDGETIARRLLRDAAYADVRPRLAAELGRAVARVHAIPLAEVPGLEEREPLTHLRETYDALDEPLPSVEIALHWLERHRPAEVSETVVHGDFRNGNMIIAEDGLKAVLDWEAVHRGDPREDLGWLCVKCWRFGEEPAVGGYGPLDDLLDGYAEVAGTRPDPEAVRWWQVYGTARWAVGCRGMAERHLSGAVPSVELIAIGRRVCEQEHDLFLALGHPAGEPTVEPAVESAGPSDLHGQPTAAQLLDAVAMFLREDVMPGTGGRLSFNARVAANVVDTVARELSLGPAQERRHEARLAAFGAADQRELATAIRKGLVDPENPPLLAAVRAGITDRLRVANPRYLTYPG</sequence>
<proteinExistence type="predicted"/>
<protein>
    <recommendedName>
        <fullName evidence="5">Aminoglycoside phosphotransferase (APT) family kinase protein</fullName>
    </recommendedName>
</protein>